<keyword evidence="2" id="KW-1185">Reference proteome</keyword>
<evidence type="ECO:0000313" key="1">
    <source>
        <dbReference type="EMBL" id="GEJ55806.1"/>
    </source>
</evidence>
<reference evidence="2" key="1">
    <citation type="journal article" date="2020" name="Appl. Environ. Microbiol.">
        <title>Diazotrophic Anaeromyxobacter Isolates from Soils.</title>
        <authorList>
            <person name="Masuda Y."/>
            <person name="Yamanaka H."/>
            <person name="Xu Z.X."/>
            <person name="Shiratori Y."/>
            <person name="Aono T."/>
            <person name="Amachi S."/>
            <person name="Senoo K."/>
            <person name="Itoh H."/>
        </authorList>
    </citation>
    <scope>NUCLEOTIDE SEQUENCE [LARGE SCALE GENOMIC DNA]</scope>
    <source>
        <strain evidence="2">R267</strain>
    </source>
</reference>
<dbReference type="Proteomes" id="UP000503640">
    <property type="component" value="Unassembled WGS sequence"/>
</dbReference>
<dbReference type="EMBL" id="BJTG01000001">
    <property type="protein sequence ID" value="GEJ55806.1"/>
    <property type="molecule type" value="Genomic_DNA"/>
</dbReference>
<organism evidence="1 2">
    <name type="scientific">Anaeromyxobacter diazotrophicus</name>
    <dbReference type="NCBI Taxonomy" id="2590199"/>
    <lineage>
        <taxon>Bacteria</taxon>
        <taxon>Pseudomonadati</taxon>
        <taxon>Myxococcota</taxon>
        <taxon>Myxococcia</taxon>
        <taxon>Myxococcales</taxon>
        <taxon>Cystobacterineae</taxon>
        <taxon>Anaeromyxobacteraceae</taxon>
        <taxon>Anaeromyxobacter</taxon>
    </lineage>
</organism>
<protein>
    <recommendedName>
        <fullName evidence="3">DUF429 domain-containing protein</fullName>
    </recommendedName>
</protein>
<accession>A0A7I9VHD7</accession>
<dbReference type="AlphaFoldDB" id="A0A7I9VHD7"/>
<comment type="caution">
    <text evidence="1">The sequence shown here is derived from an EMBL/GenBank/DDBJ whole genome shotgun (WGS) entry which is preliminary data.</text>
</comment>
<gene>
    <name evidence="1" type="ORF">AMYX_05470</name>
</gene>
<sequence length="313" mass="33968">MASESDGTGSASAVYGRAPAAKVTLPQRGIVLGLAWSGLEGAGNQIVAAKIECTRGKPKLTQVWRPFQDAPGRRDVREQFAGWLAEEARWAEGKLTVGLDSPFSLSETHLRQLGLLRQALRGPATLGRGLEERFLPSGADFSEAAESFKGQLGKDRLRLADCYRAALFPPSHLRLYRQTFFGLVTLARLAEVSFLPWDPPKAGRPSLVEVRPEHVSRVLSGTCAYRDDARDGVNRSGARAALLRTLRTSAGLEFEMELAAKVVEDEKGLVLDAVLSAAGAAAAQEDGFQGVPSNVPRSEGWIYSVREEPWRDV</sequence>
<proteinExistence type="predicted"/>
<evidence type="ECO:0000313" key="2">
    <source>
        <dbReference type="Proteomes" id="UP000503640"/>
    </source>
</evidence>
<name>A0A7I9VHD7_9BACT</name>
<evidence type="ECO:0008006" key="3">
    <source>
        <dbReference type="Google" id="ProtNLM"/>
    </source>
</evidence>
<dbReference type="RefSeq" id="WP_176062647.1">
    <property type="nucleotide sequence ID" value="NZ_BJTG01000001.1"/>
</dbReference>